<dbReference type="AlphaFoldDB" id="A0A5C8PL47"/>
<dbReference type="Gene3D" id="3.40.630.30">
    <property type="match status" value="1"/>
</dbReference>
<sequence length="394" mass="44677">MDGQETRIEIRIVDSVTKVPAAEWDACALAPEAAGNPFLSHGFLKALEDSRCLGRRTGWQPQYLVATDEAGMTLGIVPMFLKSHSQGEYVFDHGWAQALERAGGRYYPKLQVSAPFTPVPGPRILLRPGPLADGVFDVLVEAMVKIADDNRISSIHVTFCPEQQWQRLEAHGFLRRLGRQYHWHNHGYESFDAFLATLNSRKRKAIRKERAAVARNGLRLYPLTGAEITSWHWDAFFAFYMDTADRKWGSPYLNREFFHCLGASLAERVVLIFAEMDRRPVAGALNLRGDDALFGRNWGCVETCNFLHFETCYYQAIDYAIAHKLARVEAGAQGEHKIQRGYLPMATYSAHWIRDARFRDAVKRFVDEERPAVEADICALMEYSPFRKEGDAAG</sequence>
<accession>A0A5C8PL47</accession>
<dbReference type="GO" id="GO:0016740">
    <property type="term" value="F:transferase activity"/>
    <property type="evidence" value="ECO:0007669"/>
    <property type="project" value="UniProtKB-KW"/>
</dbReference>
<dbReference type="SUPFAM" id="SSF55729">
    <property type="entry name" value="Acyl-CoA N-acyltransferases (Nat)"/>
    <property type="match status" value="1"/>
</dbReference>
<dbReference type="EMBL" id="VDUZ01000019">
    <property type="protein sequence ID" value="TXL74320.1"/>
    <property type="molecule type" value="Genomic_DNA"/>
</dbReference>
<organism evidence="1 2">
    <name type="scientific">Vineibacter terrae</name>
    <dbReference type="NCBI Taxonomy" id="2586908"/>
    <lineage>
        <taxon>Bacteria</taxon>
        <taxon>Pseudomonadati</taxon>
        <taxon>Pseudomonadota</taxon>
        <taxon>Alphaproteobacteria</taxon>
        <taxon>Hyphomicrobiales</taxon>
        <taxon>Vineibacter</taxon>
    </lineage>
</organism>
<name>A0A5C8PL47_9HYPH</name>
<dbReference type="Proteomes" id="UP000321638">
    <property type="component" value="Unassembled WGS sequence"/>
</dbReference>
<keyword evidence="1" id="KW-0808">Transferase</keyword>
<dbReference type="Pfam" id="PF04339">
    <property type="entry name" value="FemAB_like"/>
    <property type="match status" value="1"/>
</dbReference>
<keyword evidence="2" id="KW-1185">Reference proteome</keyword>
<evidence type="ECO:0000313" key="2">
    <source>
        <dbReference type="Proteomes" id="UP000321638"/>
    </source>
</evidence>
<dbReference type="OrthoDB" id="9776898at2"/>
<proteinExistence type="predicted"/>
<dbReference type="PANTHER" id="PTHR47017:SF1">
    <property type="entry name" value="ACYL-COA"/>
    <property type="match status" value="1"/>
</dbReference>
<gene>
    <name evidence="1" type="ORF">FHP25_17710</name>
</gene>
<reference evidence="1 2" key="1">
    <citation type="submission" date="2019-06" db="EMBL/GenBank/DDBJ databases">
        <title>New taxonomy in bacterial strain CC-CFT640, isolated from vineyard.</title>
        <authorList>
            <person name="Lin S.-Y."/>
            <person name="Tsai C.-F."/>
            <person name="Young C.-C."/>
        </authorList>
    </citation>
    <scope>NUCLEOTIDE SEQUENCE [LARGE SCALE GENOMIC DNA]</scope>
    <source>
        <strain evidence="1 2">CC-CFT640</strain>
    </source>
</reference>
<comment type="caution">
    <text evidence="1">The sequence shown here is derived from an EMBL/GenBank/DDBJ whole genome shotgun (WGS) entry which is preliminary data.</text>
</comment>
<dbReference type="PANTHER" id="PTHR47017">
    <property type="entry name" value="ACYL-COA"/>
    <property type="match status" value="1"/>
</dbReference>
<dbReference type="RefSeq" id="WP_147848285.1">
    <property type="nucleotide sequence ID" value="NZ_VDUZ01000019.1"/>
</dbReference>
<protein>
    <submittedName>
        <fullName evidence="1">N-acetyltransferase</fullName>
    </submittedName>
</protein>
<evidence type="ECO:0000313" key="1">
    <source>
        <dbReference type="EMBL" id="TXL74320.1"/>
    </source>
</evidence>
<dbReference type="InterPro" id="IPR007434">
    <property type="entry name" value="FemAB-like"/>
</dbReference>
<dbReference type="InterPro" id="IPR016181">
    <property type="entry name" value="Acyl_CoA_acyltransferase"/>
</dbReference>